<reference evidence="1" key="2">
    <citation type="submission" date="2020-11" db="EMBL/GenBank/DDBJ databases">
        <authorList>
            <person name="McCartney M.A."/>
            <person name="Auch B."/>
            <person name="Kono T."/>
            <person name="Mallez S."/>
            <person name="Becker A."/>
            <person name="Gohl D.M."/>
            <person name="Silverstein K.A.T."/>
            <person name="Koren S."/>
            <person name="Bechman K.B."/>
            <person name="Herman A."/>
            <person name="Abrahante J.E."/>
            <person name="Garbe J."/>
        </authorList>
    </citation>
    <scope>NUCLEOTIDE SEQUENCE</scope>
    <source>
        <strain evidence="1">Duluth1</strain>
        <tissue evidence="1">Whole animal</tissue>
    </source>
</reference>
<name>A0A9D3YKN0_DREPO</name>
<protein>
    <submittedName>
        <fullName evidence="1">Uncharacterized protein</fullName>
    </submittedName>
</protein>
<comment type="caution">
    <text evidence="1">The sequence shown here is derived from an EMBL/GenBank/DDBJ whole genome shotgun (WGS) entry which is preliminary data.</text>
</comment>
<accession>A0A9D3YKN0</accession>
<dbReference type="AlphaFoldDB" id="A0A9D3YKN0"/>
<organism evidence="1 2">
    <name type="scientific">Dreissena polymorpha</name>
    <name type="common">Zebra mussel</name>
    <name type="synonym">Mytilus polymorpha</name>
    <dbReference type="NCBI Taxonomy" id="45954"/>
    <lineage>
        <taxon>Eukaryota</taxon>
        <taxon>Metazoa</taxon>
        <taxon>Spiralia</taxon>
        <taxon>Lophotrochozoa</taxon>
        <taxon>Mollusca</taxon>
        <taxon>Bivalvia</taxon>
        <taxon>Autobranchia</taxon>
        <taxon>Heteroconchia</taxon>
        <taxon>Euheterodonta</taxon>
        <taxon>Imparidentia</taxon>
        <taxon>Neoheterodontei</taxon>
        <taxon>Myida</taxon>
        <taxon>Dreissenoidea</taxon>
        <taxon>Dreissenidae</taxon>
        <taxon>Dreissena</taxon>
    </lineage>
</organism>
<reference evidence="1" key="1">
    <citation type="journal article" date="2019" name="bioRxiv">
        <title>The Genome of the Zebra Mussel, Dreissena polymorpha: A Resource for Invasive Species Research.</title>
        <authorList>
            <person name="McCartney M.A."/>
            <person name="Auch B."/>
            <person name="Kono T."/>
            <person name="Mallez S."/>
            <person name="Zhang Y."/>
            <person name="Obille A."/>
            <person name="Becker A."/>
            <person name="Abrahante J.E."/>
            <person name="Garbe J."/>
            <person name="Badalamenti J.P."/>
            <person name="Herman A."/>
            <person name="Mangelson H."/>
            <person name="Liachko I."/>
            <person name="Sullivan S."/>
            <person name="Sone E.D."/>
            <person name="Koren S."/>
            <person name="Silverstein K.A.T."/>
            <person name="Beckman K.B."/>
            <person name="Gohl D.M."/>
        </authorList>
    </citation>
    <scope>NUCLEOTIDE SEQUENCE</scope>
    <source>
        <strain evidence="1">Duluth1</strain>
        <tissue evidence="1">Whole animal</tissue>
    </source>
</reference>
<dbReference type="EMBL" id="JAIWYP010000015">
    <property type="protein sequence ID" value="KAH3700628.1"/>
    <property type="molecule type" value="Genomic_DNA"/>
</dbReference>
<gene>
    <name evidence="1" type="ORF">DPMN_075605</name>
</gene>
<evidence type="ECO:0000313" key="2">
    <source>
        <dbReference type="Proteomes" id="UP000828390"/>
    </source>
</evidence>
<dbReference type="Proteomes" id="UP000828390">
    <property type="component" value="Unassembled WGS sequence"/>
</dbReference>
<sequence length="164" mass="18761">MLDKKTLKKMNDTMTKMQAPLKSDVKKCFALRDELKQVGDDIHDKCYKGRQELSLIASIKCQDKIKLFEKHRKKNFVQVKSSITLQPFSEIVQFLSKVSGLGRIEQRGQPLSMWGNPDQVTRIKLKSVYDVGLQSDSTCSVRDICVLPSGQILLQIWKIRKSSC</sequence>
<evidence type="ECO:0000313" key="1">
    <source>
        <dbReference type="EMBL" id="KAH3700628.1"/>
    </source>
</evidence>
<proteinExistence type="predicted"/>
<keyword evidence="2" id="KW-1185">Reference proteome</keyword>